<dbReference type="PANTHER" id="PTHR35011">
    <property type="entry name" value="2,3-DIKETO-L-GULONATE TRAP TRANSPORTER SMALL PERMEASE PROTEIN YIAM"/>
    <property type="match status" value="1"/>
</dbReference>
<feature type="transmembrane region" description="Helical" evidence="9">
    <location>
        <begin position="114"/>
        <end position="134"/>
    </location>
</feature>
<organism evidence="11 12">
    <name type="scientific">Donghicola eburneus</name>
    <dbReference type="NCBI Taxonomy" id="393278"/>
    <lineage>
        <taxon>Bacteria</taxon>
        <taxon>Pseudomonadati</taxon>
        <taxon>Pseudomonadota</taxon>
        <taxon>Alphaproteobacteria</taxon>
        <taxon>Rhodobacterales</taxon>
        <taxon>Roseobacteraceae</taxon>
        <taxon>Donghicola</taxon>
    </lineage>
</organism>
<feature type="domain" description="Tripartite ATP-independent periplasmic transporters DctQ component" evidence="10">
    <location>
        <begin position="53"/>
        <end position="179"/>
    </location>
</feature>
<evidence type="ECO:0000259" key="10">
    <source>
        <dbReference type="Pfam" id="PF04290"/>
    </source>
</evidence>
<evidence type="ECO:0000256" key="5">
    <source>
        <dbReference type="ARBA" id="ARBA00022692"/>
    </source>
</evidence>
<gene>
    <name evidence="11" type="ORF">KARMA_1157</name>
</gene>
<evidence type="ECO:0000256" key="8">
    <source>
        <dbReference type="ARBA" id="ARBA00038436"/>
    </source>
</evidence>
<feature type="transmembrane region" description="Helical" evidence="9">
    <location>
        <begin position="154"/>
        <end position="174"/>
    </location>
</feature>
<sequence>MSPMRAAHHSSGKTDVEHELEHTARGPVYRVLAALAQTCLVIAGVQLVTLISIFGWLVWGRYVLNDTPTWVEQLALLLVVWITFLGAAAGVWNKSHLSIDFIREMMPDPLRIPMRWIAVIAVCVFGGFLAWQGWTLAEKTWPRNIPMLGIAEGWRAVPMAICGALTVVFSLYHVGELARGEYKLTGEL</sequence>
<proteinExistence type="inferred from homology"/>
<evidence type="ECO:0000256" key="9">
    <source>
        <dbReference type="RuleBase" id="RU369079"/>
    </source>
</evidence>
<dbReference type="InterPro" id="IPR055348">
    <property type="entry name" value="DctQ"/>
</dbReference>
<evidence type="ECO:0000256" key="6">
    <source>
        <dbReference type="ARBA" id="ARBA00022989"/>
    </source>
</evidence>
<keyword evidence="2 9" id="KW-0813">Transport</keyword>
<comment type="similarity">
    <text evidence="8 9">Belongs to the TRAP transporter small permease family.</text>
</comment>
<comment type="function">
    <text evidence="9">Part of the tripartite ATP-independent periplasmic (TRAP) transport system.</text>
</comment>
<evidence type="ECO:0000256" key="2">
    <source>
        <dbReference type="ARBA" id="ARBA00022448"/>
    </source>
</evidence>
<dbReference type="EMBL" id="FMJB01000040">
    <property type="protein sequence ID" value="SCM66972.1"/>
    <property type="molecule type" value="Genomic_DNA"/>
</dbReference>
<evidence type="ECO:0000256" key="4">
    <source>
        <dbReference type="ARBA" id="ARBA00022519"/>
    </source>
</evidence>
<comment type="subunit">
    <text evidence="9">The complex comprises the extracytoplasmic solute receptor protein and the two transmembrane proteins.</text>
</comment>
<feature type="transmembrane region" description="Helical" evidence="9">
    <location>
        <begin position="74"/>
        <end position="93"/>
    </location>
</feature>
<evidence type="ECO:0000256" key="3">
    <source>
        <dbReference type="ARBA" id="ARBA00022475"/>
    </source>
</evidence>
<protein>
    <recommendedName>
        <fullName evidence="9">TRAP transporter small permease protein</fullName>
    </recommendedName>
</protein>
<name>A0A1M4MWQ6_9RHOB</name>
<keyword evidence="12" id="KW-1185">Reference proteome</keyword>
<comment type="subcellular location">
    <subcellularLocation>
        <location evidence="1 9">Cell inner membrane</location>
        <topology evidence="1 9">Multi-pass membrane protein</topology>
    </subcellularLocation>
</comment>
<evidence type="ECO:0000256" key="7">
    <source>
        <dbReference type="ARBA" id="ARBA00023136"/>
    </source>
</evidence>
<dbReference type="Pfam" id="PF04290">
    <property type="entry name" value="DctQ"/>
    <property type="match status" value="1"/>
</dbReference>
<dbReference type="GO" id="GO:0022857">
    <property type="term" value="F:transmembrane transporter activity"/>
    <property type="evidence" value="ECO:0007669"/>
    <property type="project" value="UniProtKB-UniRule"/>
</dbReference>
<evidence type="ECO:0000256" key="1">
    <source>
        <dbReference type="ARBA" id="ARBA00004429"/>
    </source>
</evidence>
<keyword evidence="7 9" id="KW-0472">Membrane</keyword>
<dbReference type="InterPro" id="IPR007387">
    <property type="entry name" value="TRAP_DctQ"/>
</dbReference>
<keyword evidence="5 9" id="KW-0812">Transmembrane</keyword>
<evidence type="ECO:0000313" key="11">
    <source>
        <dbReference type="EMBL" id="SCM66972.1"/>
    </source>
</evidence>
<keyword evidence="6 9" id="KW-1133">Transmembrane helix</keyword>
<dbReference type="GO" id="GO:0005886">
    <property type="term" value="C:plasma membrane"/>
    <property type="evidence" value="ECO:0007669"/>
    <property type="project" value="UniProtKB-SubCell"/>
</dbReference>
<dbReference type="PANTHER" id="PTHR35011:SF11">
    <property type="entry name" value="TRAP TRANSPORTER SMALL PERMEASE PROTEIN"/>
    <property type="match status" value="1"/>
</dbReference>
<keyword evidence="4 9" id="KW-0997">Cell inner membrane</keyword>
<accession>A0A1M4MWQ6</accession>
<evidence type="ECO:0000313" key="12">
    <source>
        <dbReference type="Proteomes" id="UP000184085"/>
    </source>
</evidence>
<dbReference type="GO" id="GO:0015740">
    <property type="term" value="P:C4-dicarboxylate transport"/>
    <property type="evidence" value="ECO:0007669"/>
    <property type="project" value="TreeGrafter"/>
</dbReference>
<dbReference type="AlphaFoldDB" id="A0A1M4MWQ6"/>
<feature type="transmembrane region" description="Helical" evidence="9">
    <location>
        <begin position="31"/>
        <end position="59"/>
    </location>
</feature>
<dbReference type="Proteomes" id="UP000184085">
    <property type="component" value="Unassembled WGS sequence"/>
</dbReference>
<keyword evidence="3" id="KW-1003">Cell membrane</keyword>
<reference evidence="12" key="1">
    <citation type="submission" date="2016-09" db="EMBL/GenBank/DDBJ databases">
        <authorList>
            <person name="Wibberg D."/>
        </authorList>
    </citation>
    <scope>NUCLEOTIDE SEQUENCE [LARGE SCALE GENOMIC DNA]</scope>
</reference>